<keyword evidence="1" id="KW-0472">Membrane</keyword>
<keyword evidence="3" id="KW-1185">Reference proteome</keyword>
<dbReference type="Proteomes" id="UP000014417">
    <property type="component" value="Unassembled WGS sequence"/>
</dbReference>
<keyword evidence="1" id="KW-1133">Transmembrane helix</keyword>
<reference evidence="2 3" key="1">
    <citation type="submission" date="2013-04" db="EMBL/GenBank/DDBJ databases">
        <title>The Genome Sequence of Propionimicrobium lymphophilum ACS-093-V-SCH5.</title>
        <authorList>
            <consortium name="The Broad Institute Genomics Platform"/>
            <person name="Earl A."/>
            <person name="Ward D."/>
            <person name="Feldgarden M."/>
            <person name="Gevers D."/>
            <person name="Saerens B."/>
            <person name="Vaneechoutte M."/>
            <person name="Walker B."/>
            <person name="Young S."/>
            <person name="Zeng Q."/>
            <person name="Gargeya S."/>
            <person name="Fitzgerald M."/>
            <person name="Haas B."/>
            <person name="Abouelleil A."/>
            <person name="Allen A.W."/>
            <person name="Alvarado L."/>
            <person name="Arachchi H.M."/>
            <person name="Berlin A.M."/>
            <person name="Chapman S.B."/>
            <person name="Gainer-Dewar J."/>
            <person name="Goldberg J."/>
            <person name="Griggs A."/>
            <person name="Gujja S."/>
            <person name="Hansen M."/>
            <person name="Howarth C."/>
            <person name="Imamovic A."/>
            <person name="Ireland A."/>
            <person name="Larimer J."/>
            <person name="McCowan C."/>
            <person name="Murphy C."/>
            <person name="Pearson M."/>
            <person name="Poon T.W."/>
            <person name="Priest M."/>
            <person name="Roberts A."/>
            <person name="Saif S."/>
            <person name="Shea T."/>
            <person name="Sisk P."/>
            <person name="Sykes S."/>
            <person name="Wortman J."/>
            <person name="Nusbaum C."/>
            <person name="Birren B."/>
        </authorList>
    </citation>
    <scope>NUCLEOTIDE SEQUENCE [LARGE SCALE GENOMIC DNA]</scope>
    <source>
        <strain evidence="2 3">ACS-093-V-SCH5</strain>
    </source>
</reference>
<gene>
    <name evidence="2" type="ORF">HMPREF9306_00275</name>
</gene>
<accession>S2W6I6</accession>
<organism evidence="2 3">
    <name type="scientific">Propionimicrobium lymphophilum ACS-093-V-SCH5</name>
    <dbReference type="NCBI Taxonomy" id="883161"/>
    <lineage>
        <taxon>Bacteria</taxon>
        <taxon>Bacillati</taxon>
        <taxon>Actinomycetota</taxon>
        <taxon>Actinomycetes</taxon>
        <taxon>Propionibacteriales</taxon>
        <taxon>Propionibacteriaceae</taxon>
        <taxon>Propionimicrobium</taxon>
    </lineage>
</organism>
<dbReference type="EMBL" id="AGZR01000003">
    <property type="protein sequence ID" value="EPD33860.1"/>
    <property type="molecule type" value="Genomic_DNA"/>
</dbReference>
<evidence type="ECO:0000313" key="3">
    <source>
        <dbReference type="Proteomes" id="UP000014417"/>
    </source>
</evidence>
<feature type="transmembrane region" description="Helical" evidence="1">
    <location>
        <begin position="58"/>
        <end position="81"/>
    </location>
</feature>
<comment type="caution">
    <text evidence="2">The sequence shown here is derived from an EMBL/GenBank/DDBJ whole genome shotgun (WGS) entry which is preliminary data.</text>
</comment>
<dbReference type="OrthoDB" id="3731427at2"/>
<evidence type="ECO:0000313" key="2">
    <source>
        <dbReference type="EMBL" id="EPD33860.1"/>
    </source>
</evidence>
<dbReference type="HOGENOM" id="CLU_1276685_0_0_11"/>
<keyword evidence="1" id="KW-0812">Transmembrane</keyword>
<feature type="transmembrane region" description="Helical" evidence="1">
    <location>
        <begin position="148"/>
        <end position="179"/>
    </location>
</feature>
<proteinExistence type="predicted"/>
<evidence type="ECO:0008006" key="4">
    <source>
        <dbReference type="Google" id="ProtNLM"/>
    </source>
</evidence>
<sequence>MRIEPREQLGDPERGFDDYVLDPPADAAEAPVAFSTLLEEAPKDESIDEKTGEPKHPAVIWASTALFVVASIFAFGCYWFYWWRAIHMGTFAHSANLIAWLDPRPGSAGSIVAVCILAAVGCLVSAAPAVAGYNAWRGNRWCRWAGVVAVGITVLCILFFPLAMVATALTAIAAGLLWLPAAGKYFDAWDEFNDPAAEPIELPENVAYGRIKNILF</sequence>
<name>S2W6I6_9ACTN</name>
<dbReference type="AlphaFoldDB" id="S2W6I6"/>
<evidence type="ECO:0000256" key="1">
    <source>
        <dbReference type="SAM" id="Phobius"/>
    </source>
</evidence>
<dbReference type="RefSeq" id="WP_016455132.1">
    <property type="nucleotide sequence ID" value="NZ_KE150269.1"/>
</dbReference>
<feature type="transmembrane region" description="Helical" evidence="1">
    <location>
        <begin position="111"/>
        <end position="136"/>
    </location>
</feature>
<protein>
    <recommendedName>
        <fullName evidence="4">Transmembrane protein</fullName>
    </recommendedName>
</protein>